<dbReference type="PhylomeDB" id="B3S0F9"/>
<protein>
    <recommendedName>
        <fullName evidence="6">MYND-type domain-containing protein</fullName>
    </recommendedName>
</protein>
<dbReference type="PANTHER" id="PTHR12298:SF4">
    <property type="entry name" value="PROGRAMMED CELL DEATH PROTEIN 2"/>
    <property type="match status" value="1"/>
</dbReference>
<dbReference type="KEGG" id="tad:TRIADDRAFT_27184"/>
<evidence type="ECO:0000313" key="7">
    <source>
        <dbReference type="EMBL" id="EDV24007.1"/>
    </source>
</evidence>
<keyword evidence="3" id="KW-0862">Zinc</keyword>
<dbReference type="GeneID" id="6754746"/>
<evidence type="ECO:0000256" key="2">
    <source>
        <dbReference type="ARBA" id="ARBA00022771"/>
    </source>
</evidence>
<dbReference type="Pfam" id="PF04194">
    <property type="entry name" value="PDCD2_C"/>
    <property type="match status" value="1"/>
</dbReference>
<keyword evidence="1" id="KW-0479">Metal-binding</keyword>
<dbReference type="InterPro" id="IPR002893">
    <property type="entry name" value="Znf_MYND"/>
</dbReference>
<dbReference type="GO" id="GO:0005634">
    <property type="term" value="C:nucleus"/>
    <property type="evidence" value="ECO:0000318"/>
    <property type="project" value="GO_Central"/>
</dbReference>
<dbReference type="HOGENOM" id="CLU_034893_2_0_1"/>
<evidence type="ECO:0000256" key="3">
    <source>
        <dbReference type="ARBA" id="ARBA00022833"/>
    </source>
</evidence>
<accession>B3S0F9</accession>
<evidence type="ECO:0000256" key="5">
    <source>
        <dbReference type="SAM" id="MobiDB-lite"/>
    </source>
</evidence>
<dbReference type="EMBL" id="DS985246">
    <property type="protein sequence ID" value="EDV24007.1"/>
    <property type="molecule type" value="Genomic_DNA"/>
</dbReference>
<feature type="domain" description="MYND-type" evidence="6">
    <location>
        <begin position="151"/>
        <end position="187"/>
    </location>
</feature>
<sequence>MEKKQEEESAKAECTHHDNNVELGFIEEVDDELLLTNQFFPSKVGGKPVWLDLQGIPSAASLTCKNCGNVMQFLIQLYCPVDGESACFHRTIYIFCCRDGQCHQRSAQDCFLVFRSQLPRNNSFYSSQPPDRQNPQNSYDNSLLTKWCSLCSLCGIPSEKKCAKCGTPYCCRQHQVFDWKHGHRENCTSAAKTPIFASNDYLFPQYDVCIDDDDEDNDNDDADSKSDHPTDSKLTGENYHDYIKSDLANQITEADIKSVEDHNHDEEFLEFKEKIRLQPDQILRYKRNGIPLWISSKDIPSSSDIPGCSCGAKRIFEFQIMPQLLHYLKIENSQTSIDWGILLVYTCSKNCLHNNNDKSSNGYMKEFLWRQNYSSAETKS</sequence>
<gene>
    <name evidence="7" type="ORF">TRIADDRAFT_27184</name>
</gene>
<dbReference type="InParanoid" id="B3S0F9"/>
<dbReference type="OrthoDB" id="443682at2759"/>
<evidence type="ECO:0000313" key="8">
    <source>
        <dbReference type="Proteomes" id="UP000009022"/>
    </source>
</evidence>
<reference evidence="7 8" key="1">
    <citation type="journal article" date="2008" name="Nature">
        <title>The Trichoplax genome and the nature of placozoans.</title>
        <authorList>
            <person name="Srivastava M."/>
            <person name="Begovic E."/>
            <person name="Chapman J."/>
            <person name="Putnam N.H."/>
            <person name="Hellsten U."/>
            <person name="Kawashima T."/>
            <person name="Kuo A."/>
            <person name="Mitros T."/>
            <person name="Salamov A."/>
            <person name="Carpenter M.L."/>
            <person name="Signorovitch A.Y."/>
            <person name="Moreno M.A."/>
            <person name="Kamm K."/>
            <person name="Grimwood J."/>
            <person name="Schmutz J."/>
            <person name="Shapiro H."/>
            <person name="Grigoriev I.V."/>
            <person name="Buss L.W."/>
            <person name="Schierwater B."/>
            <person name="Dellaporta S.L."/>
            <person name="Rokhsar D.S."/>
        </authorList>
    </citation>
    <scope>NUCLEOTIDE SEQUENCE [LARGE SCALE GENOMIC DNA]</scope>
    <source>
        <strain evidence="7 8">Grell-BS-1999</strain>
    </source>
</reference>
<name>B3S0F9_TRIAD</name>
<dbReference type="STRING" id="10228.B3S0F9"/>
<dbReference type="Proteomes" id="UP000009022">
    <property type="component" value="Unassembled WGS sequence"/>
</dbReference>
<feature type="region of interest" description="Disordered" evidence="5">
    <location>
        <begin position="213"/>
        <end position="237"/>
    </location>
</feature>
<keyword evidence="2 4" id="KW-0863">Zinc-finger</keyword>
<feature type="compositionally biased region" description="Basic and acidic residues" evidence="5">
    <location>
        <begin position="222"/>
        <end position="231"/>
    </location>
</feature>
<keyword evidence="8" id="KW-1185">Reference proteome</keyword>
<dbReference type="AlphaFoldDB" id="B3S0F9"/>
<dbReference type="eggNOG" id="KOG2061">
    <property type="taxonomic scope" value="Eukaryota"/>
</dbReference>
<dbReference type="InterPro" id="IPR007320">
    <property type="entry name" value="PDCD2_C"/>
</dbReference>
<dbReference type="SUPFAM" id="SSF144232">
    <property type="entry name" value="HIT/MYND zinc finger-like"/>
    <property type="match status" value="1"/>
</dbReference>
<dbReference type="GO" id="GO:0005737">
    <property type="term" value="C:cytoplasm"/>
    <property type="evidence" value="ECO:0007669"/>
    <property type="project" value="InterPro"/>
</dbReference>
<organism evidence="7 8">
    <name type="scientific">Trichoplax adhaerens</name>
    <name type="common">Trichoplax reptans</name>
    <dbReference type="NCBI Taxonomy" id="10228"/>
    <lineage>
        <taxon>Eukaryota</taxon>
        <taxon>Metazoa</taxon>
        <taxon>Placozoa</taxon>
        <taxon>Uniplacotomia</taxon>
        <taxon>Trichoplacea</taxon>
        <taxon>Trichoplacidae</taxon>
        <taxon>Trichoplax</taxon>
    </lineage>
</organism>
<dbReference type="RefSeq" id="XP_002113533.1">
    <property type="nucleotide sequence ID" value="XM_002113497.1"/>
</dbReference>
<proteinExistence type="predicted"/>
<dbReference type="FunCoup" id="B3S0F9">
    <property type="interactions" value="2094"/>
</dbReference>
<dbReference type="PANTHER" id="PTHR12298">
    <property type="entry name" value="PCDC2 PROGRAMMED CELL DEATH PROTEIN 2 -RELATED"/>
    <property type="match status" value="1"/>
</dbReference>
<evidence type="ECO:0000256" key="1">
    <source>
        <dbReference type="ARBA" id="ARBA00022723"/>
    </source>
</evidence>
<dbReference type="GO" id="GO:0008270">
    <property type="term" value="F:zinc ion binding"/>
    <property type="evidence" value="ECO:0007669"/>
    <property type="project" value="UniProtKB-KW"/>
</dbReference>
<dbReference type="PROSITE" id="PS50865">
    <property type="entry name" value="ZF_MYND_2"/>
    <property type="match status" value="1"/>
</dbReference>
<dbReference type="OMA" id="HQVIRYS"/>
<evidence type="ECO:0000256" key="4">
    <source>
        <dbReference type="PROSITE-ProRule" id="PRU00134"/>
    </source>
</evidence>
<evidence type="ECO:0000259" key="6">
    <source>
        <dbReference type="PROSITE" id="PS50865"/>
    </source>
</evidence>
<dbReference type="CTD" id="6754746"/>